<gene>
    <name evidence="1" type="ORF">H0I39_14280</name>
</gene>
<dbReference type="Pfam" id="PF04402">
    <property type="entry name" value="SIMPL"/>
    <property type="match status" value="1"/>
</dbReference>
<dbReference type="Gene3D" id="3.30.110.170">
    <property type="entry name" value="Protein of unknown function (DUF541), domain 1"/>
    <property type="match status" value="1"/>
</dbReference>
<evidence type="ECO:0000313" key="2">
    <source>
        <dbReference type="Proteomes" id="UP000589716"/>
    </source>
</evidence>
<dbReference type="GO" id="GO:0006974">
    <property type="term" value="P:DNA damage response"/>
    <property type="evidence" value="ECO:0007669"/>
    <property type="project" value="TreeGrafter"/>
</dbReference>
<reference evidence="1 2" key="1">
    <citation type="submission" date="2020-07" db="EMBL/GenBank/DDBJ databases">
        <authorList>
            <person name="Maaloum M."/>
        </authorList>
    </citation>
    <scope>NUCLEOTIDE SEQUENCE [LARGE SCALE GENOMIC DNA]</scope>
    <source>
        <strain evidence="1 2">GCS-AN-3</strain>
    </source>
</reference>
<dbReference type="EMBL" id="JACCKX010000001">
    <property type="protein sequence ID" value="NZA02635.1"/>
    <property type="molecule type" value="Genomic_DNA"/>
</dbReference>
<dbReference type="PANTHER" id="PTHR34387:SF1">
    <property type="entry name" value="PERIPLASMIC IMMUNOGENIC PROTEIN"/>
    <property type="match status" value="1"/>
</dbReference>
<dbReference type="Gene3D" id="3.30.70.2970">
    <property type="entry name" value="Protein of unknown function (DUF541), domain 2"/>
    <property type="match status" value="1"/>
</dbReference>
<accession>A0A853ITY0</accession>
<evidence type="ECO:0000313" key="1">
    <source>
        <dbReference type="EMBL" id="NZA02635.1"/>
    </source>
</evidence>
<proteinExistence type="predicted"/>
<protein>
    <submittedName>
        <fullName evidence="1">SIMPL domain-containing protein</fullName>
    </submittedName>
</protein>
<name>A0A853ITY0_9BURK</name>
<dbReference type="AlphaFoldDB" id="A0A853ITY0"/>
<keyword evidence="2" id="KW-1185">Reference proteome</keyword>
<dbReference type="PANTHER" id="PTHR34387">
    <property type="entry name" value="SLR1258 PROTEIN"/>
    <property type="match status" value="1"/>
</dbReference>
<comment type="caution">
    <text evidence="1">The sequence shown here is derived from an EMBL/GenBank/DDBJ whole genome shotgun (WGS) entry which is preliminary data.</text>
</comment>
<organism evidence="1 2">
    <name type="scientific">Ottowia beijingensis</name>
    <dbReference type="NCBI Taxonomy" id="1207057"/>
    <lineage>
        <taxon>Bacteria</taxon>
        <taxon>Pseudomonadati</taxon>
        <taxon>Pseudomonadota</taxon>
        <taxon>Betaproteobacteria</taxon>
        <taxon>Burkholderiales</taxon>
        <taxon>Comamonadaceae</taxon>
        <taxon>Ottowia</taxon>
    </lineage>
</organism>
<dbReference type="InterPro" id="IPR052022">
    <property type="entry name" value="26kDa_periplasmic_antigen"/>
</dbReference>
<sequence>MTIAPPQNVLQLSATGQVEVQQDLLTLSLTTSREGADAAGVQAELRKALDAALAQVKTTAQPGQMDVRTGDFSIHPRYNRDGKISGWQGRAELVLEGRDFARITQAAARASSLTIGNIAFGLSREQRARVEGEAQALAIERFKARAAEIAKAFGFAGYTLREVSVSSDDSGFQPRMYGMAKAQAMSAEAAPVPVEPGKSIVQVTVSGSVQAR</sequence>
<dbReference type="Proteomes" id="UP000589716">
    <property type="component" value="Unassembled WGS sequence"/>
</dbReference>
<dbReference type="InterPro" id="IPR007497">
    <property type="entry name" value="SIMPL/DUF541"/>
</dbReference>